<gene>
    <name evidence="2" type="ORF">KDL01_17085</name>
</gene>
<dbReference type="RefSeq" id="WP_212529507.1">
    <property type="nucleotide sequence ID" value="NZ_JAGSOG010000078.1"/>
</dbReference>
<dbReference type="EMBL" id="JAGSOG010000078">
    <property type="protein sequence ID" value="MBR7834992.1"/>
    <property type="molecule type" value="Genomic_DNA"/>
</dbReference>
<evidence type="ECO:0000313" key="2">
    <source>
        <dbReference type="EMBL" id="MBR7834992.1"/>
    </source>
</evidence>
<protein>
    <submittedName>
        <fullName evidence="2">DUF4240 domain-containing protein</fullName>
    </submittedName>
</protein>
<dbReference type="AlphaFoldDB" id="A0A941ENK7"/>
<reference evidence="2" key="1">
    <citation type="submission" date="2021-04" db="EMBL/GenBank/DDBJ databases">
        <title>Genome based classification of Actinospica acidithermotolerans sp. nov., an actinobacterium isolated from an Indonesian hot spring.</title>
        <authorList>
            <person name="Kusuma A.B."/>
            <person name="Putra K.E."/>
            <person name="Nafisah S."/>
            <person name="Loh J."/>
            <person name="Nouioui I."/>
            <person name="Goodfellow M."/>
        </authorList>
    </citation>
    <scope>NUCLEOTIDE SEQUENCE</scope>
    <source>
        <strain evidence="2">CSCA 57</strain>
    </source>
</reference>
<feature type="domain" description="DUF4240" evidence="1">
    <location>
        <begin position="1"/>
        <end position="142"/>
    </location>
</feature>
<proteinExistence type="predicted"/>
<accession>A0A941ENK7</accession>
<organism evidence="2 3">
    <name type="scientific">Actinospica durhamensis</name>
    <dbReference type="NCBI Taxonomy" id="1508375"/>
    <lineage>
        <taxon>Bacteria</taxon>
        <taxon>Bacillati</taxon>
        <taxon>Actinomycetota</taxon>
        <taxon>Actinomycetes</taxon>
        <taxon>Catenulisporales</taxon>
        <taxon>Actinospicaceae</taxon>
        <taxon>Actinospica</taxon>
    </lineage>
</organism>
<keyword evidence="3" id="KW-1185">Reference proteome</keyword>
<dbReference type="Proteomes" id="UP000675781">
    <property type="component" value="Unassembled WGS sequence"/>
</dbReference>
<name>A0A941ENK7_9ACTN</name>
<sequence length="196" mass="21611">MDITEFWDLIEGARAHTAGTDADATADADGKAVSAFLVGHLADTSELTIFEFEQHFTRLHAALYRWDVWAAAYLINSGCSDDSFMDFRAALIAQGRAWYERALTDPDALADHPDVLAVAAGTRRFALFQELVNYIGTHAYERFCGDETGGFYEAYDAFAGPGQPEPGELGEDFDFDDPAEMRARLPRLAELFLAAP</sequence>
<evidence type="ECO:0000259" key="1">
    <source>
        <dbReference type="Pfam" id="PF14024"/>
    </source>
</evidence>
<dbReference type="Pfam" id="PF14024">
    <property type="entry name" value="DUF4240"/>
    <property type="match status" value="1"/>
</dbReference>
<evidence type="ECO:0000313" key="3">
    <source>
        <dbReference type="Proteomes" id="UP000675781"/>
    </source>
</evidence>
<comment type="caution">
    <text evidence="2">The sequence shown here is derived from an EMBL/GenBank/DDBJ whole genome shotgun (WGS) entry which is preliminary data.</text>
</comment>
<dbReference type="InterPro" id="IPR025334">
    <property type="entry name" value="DUF4240"/>
</dbReference>